<dbReference type="EMBL" id="VCKY01000067">
    <property type="protein sequence ID" value="TMR19110.1"/>
    <property type="molecule type" value="Genomic_DNA"/>
</dbReference>
<dbReference type="SUPFAM" id="SSF53597">
    <property type="entry name" value="Dihydrofolate reductase-like"/>
    <property type="match status" value="1"/>
</dbReference>
<dbReference type="OrthoDB" id="195113at2"/>
<reference evidence="2 3" key="1">
    <citation type="submission" date="2019-05" db="EMBL/GenBank/DDBJ databases">
        <title>Draft genome sequence of Nonomuraea turkmeniaca DSM 43926.</title>
        <authorList>
            <person name="Saricaoglu S."/>
            <person name="Isik K."/>
        </authorList>
    </citation>
    <scope>NUCLEOTIDE SEQUENCE [LARGE SCALE GENOMIC DNA]</scope>
    <source>
        <strain evidence="2 3">DSM 43926</strain>
    </source>
</reference>
<dbReference type="Proteomes" id="UP000309128">
    <property type="component" value="Unassembled WGS sequence"/>
</dbReference>
<dbReference type="InterPro" id="IPR024072">
    <property type="entry name" value="DHFR-like_dom_sf"/>
</dbReference>
<dbReference type="RefSeq" id="WP_138667848.1">
    <property type="nucleotide sequence ID" value="NZ_VCKY01000067.1"/>
</dbReference>
<dbReference type="Pfam" id="PF01872">
    <property type="entry name" value="RibD_C"/>
    <property type="match status" value="1"/>
</dbReference>
<organism evidence="2 3">
    <name type="scientific">Nonomuraea turkmeniaca</name>
    <dbReference type="NCBI Taxonomy" id="103838"/>
    <lineage>
        <taxon>Bacteria</taxon>
        <taxon>Bacillati</taxon>
        <taxon>Actinomycetota</taxon>
        <taxon>Actinomycetes</taxon>
        <taxon>Streptosporangiales</taxon>
        <taxon>Streptosporangiaceae</taxon>
        <taxon>Nonomuraea</taxon>
    </lineage>
</organism>
<dbReference type="PANTHER" id="PTHR38011">
    <property type="entry name" value="DIHYDROFOLATE REDUCTASE FAMILY PROTEIN (AFU_ORTHOLOGUE AFUA_8G06820)"/>
    <property type="match status" value="1"/>
</dbReference>
<dbReference type="AlphaFoldDB" id="A0A5S4FI98"/>
<protein>
    <submittedName>
        <fullName evidence="2">Dihydrofolate reductase</fullName>
    </submittedName>
</protein>
<keyword evidence="3" id="KW-1185">Reference proteome</keyword>
<name>A0A5S4FI98_9ACTN</name>
<accession>A0A5S4FI98</accession>
<dbReference type="PANTHER" id="PTHR38011:SF11">
    <property type="entry name" value="2,5-DIAMINO-6-RIBOSYLAMINO-4(3H)-PYRIMIDINONE 5'-PHOSPHATE REDUCTASE"/>
    <property type="match status" value="1"/>
</dbReference>
<dbReference type="Gene3D" id="3.40.430.10">
    <property type="entry name" value="Dihydrofolate Reductase, subunit A"/>
    <property type="match status" value="1"/>
</dbReference>
<dbReference type="GO" id="GO:0009231">
    <property type="term" value="P:riboflavin biosynthetic process"/>
    <property type="evidence" value="ECO:0007669"/>
    <property type="project" value="InterPro"/>
</dbReference>
<evidence type="ECO:0000313" key="3">
    <source>
        <dbReference type="Proteomes" id="UP000309128"/>
    </source>
</evidence>
<evidence type="ECO:0000259" key="1">
    <source>
        <dbReference type="Pfam" id="PF01872"/>
    </source>
</evidence>
<proteinExistence type="predicted"/>
<evidence type="ECO:0000313" key="2">
    <source>
        <dbReference type="EMBL" id="TMR19110.1"/>
    </source>
</evidence>
<dbReference type="GO" id="GO:0008703">
    <property type="term" value="F:5-amino-6-(5-phosphoribosylamino)uracil reductase activity"/>
    <property type="evidence" value="ECO:0007669"/>
    <property type="project" value="InterPro"/>
</dbReference>
<feature type="domain" description="Bacterial bifunctional deaminase-reductase C-terminal" evidence="1">
    <location>
        <begin position="12"/>
        <end position="171"/>
    </location>
</feature>
<sequence>MASDRPFTCSVFIGTSLDGFIARQDGDLGWLTSRGEAAGGDLGYQEFIDGIDAVVTGRGTYEAGLSFDPWPHEGRYVAVLSSTLEPGADPRVTVFRDLDGLVRGLAERGTKSVYVDGGQVIRAFLRAGMIDQVVITTVPVLIGTGVPLFGELGGDVPLTHVSTEVFGAGVVQSAYRVEHPPA</sequence>
<dbReference type="InterPro" id="IPR002734">
    <property type="entry name" value="RibDG_C"/>
</dbReference>
<dbReference type="InterPro" id="IPR050765">
    <property type="entry name" value="Riboflavin_Biosynth_HTPR"/>
</dbReference>
<gene>
    <name evidence="2" type="ORF">ETD86_20995</name>
</gene>
<comment type="caution">
    <text evidence="2">The sequence shown here is derived from an EMBL/GenBank/DDBJ whole genome shotgun (WGS) entry which is preliminary data.</text>
</comment>